<dbReference type="Pfam" id="PF05433">
    <property type="entry name" value="Rick_17kDa_Anti"/>
    <property type="match status" value="1"/>
</dbReference>
<evidence type="ECO:0000313" key="9">
    <source>
        <dbReference type="Proteomes" id="UP000317550"/>
    </source>
</evidence>
<dbReference type="SMART" id="SM00247">
    <property type="entry name" value="XTALbg"/>
    <property type="match status" value="1"/>
</dbReference>
<proteinExistence type="inferred from homology"/>
<dbReference type="Pfam" id="PF00030">
    <property type="entry name" value="Crystall"/>
    <property type="match status" value="1"/>
</dbReference>
<feature type="signal peptide" evidence="6">
    <location>
        <begin position="1"/>
        <end position="24"/>
    </location>
</feature>
<dbReference type="Proteomes" id="UP000317550">
    <property type="component" value="Chromosome"/>
</dbReference>
<keyword evidence="4" id="KW-0472">Membrane</keyword>
<evidence type="ECO:0000256" key="5">
    <source>
        <dbReference type="SAM" id="MobiDB-lite"/>
    </source>
</evidence>
<dbReference type="InterPro" id="IPR001064">
    <property type="entry name" value="Beta/gamma_crystallin"/>
</dbReference>
<feature type="chain" id="PRO_5021806833" evidence="6">
    <location>
        <begin position="25"/>
        <end position="270"/>
    </location>
</feature>
<dbReference type="PROSITE" id="PS50915">
    <property type="entry name" value="CRYSTALLIN_BETA_GAMMA"/>
    <property type="match status" value="1"/>
</dbReference>
<dbReference type="GO" id="GO:0019867">
    <property type="term" value="C:outer membrane"/>
    <property type="evidence" value="ECO:0007669"/>
    <property type="project" value="InterPro"/>
</dbReference>
<dbReference type="OrthoDB" id="9150808at2"/>
<evidence type="ECO:0000259" key="7">
    <source>
        <dbReference type="PROSITE" id="PS50915"/>
    </source>
</evidence>
<dbReference type="EMBL" id="CP041730">
    <property type="protein sequence ID" value="QDQ27927.1"/>
    <property type="molecule type" value="Genomic_DNA"/>
</dbReference>
<comment type="similarity">
    <text evidence="2">Belongs to the beta/gamma-crystallin family.</text>
</comment>
<dbReference type="InterPro" id="IPR008816">
    <property type="entry name" value="Gly_zipper_2TM_dom"/>
</dbReference>
<keyword evidence="9" id="KW-1185">Reference proteome</keyword>
<feature type="region of interest" description="Disordered" evidence="5">
    <location>
        <begin position="251"/>
        <end position="270"/>
    </location>
</feature>
<evidence type="ECO:0000256" key="3">
    <source>
        <dbReference type="ARBA" id="ARBA00022737"/>
    </source>
</evidence>
<evidence type="ECO:0000256" key="4">
    <source>
        <dbReference type="ARBA" id="ARBA00023136"/>
    </source>
</evidence>
<dbReference type="SUPFAM" id="SSF49695">
    <property type="entry name" value="gamma-Crystallin-like"/>
    <property type="match status" value="1"/>
</dbReference>
<keyword evidence="6" id="KW-0732">Signal</keyword>
<dbReference type="RefSeq" id="WP_144279314.1">
    <property type="nucleotide sequence ID" value="NZ_CP041730.1"/>
</dbReference>
<protein>
    <submittedName>
        <fullName evidence="8">Glycine zipper 2TM domain-containing protein</fullName>
    </submittedName>
</protein>
<name>A0A516SIE7_9NEIS</name>
<dbReference type="AlphaFoldDB" id="A0A516SIE7"/>
<reference evidence="8" key="1">
    <citation type="journal article" date="2020" name="Int. J. Syst. Evol. Microbiol.">
        <title>Chitinimonas arctica sp. nov., isolated from Arctic tundra soil.</title>
        <authorList>
            <person name="Xu Q."/>
            <person name="Jiang F."/>
            <person name="Da X."/>
            <person name="Zhang Y."/>
            <person name="Geng Y."/>
            <person name="Qin K."/>
            <person name="Liu J."/>
            <person name="Peng F."/>
        </authorList>
    </citation>
    <scope>NUCLEOTIDE SEQUENCE</scope>
    <source>
        <strain evidence="8">R3-44</strain>
    </source>
</reference>
<feature type="domain" description="Beta/gamma crystallin 'Greek key'" evidence="7">
    <location>
        <begin position="63"/>
        <end position="104"/>
    </location>
</feature>
<evidence type="ECO:0000313" key="8">
    <source>
        <dbReference type="EMBL" id="QDQ27927.1"/>
    </source>
</evidence>
<accession>A0A516SIE7</accession>
<dbReference type="InterPro" id="IPR051407">
    <property type="entry name" value="Bact_OM_lipoprot/Surf_antigen"/>
</dbReference>
<organism evidence="8 9">
    <name type="scientific">Chitinimonas arctica</name>
    <dbReference type="NCBI Taxonomy" id="2594795"/>
    <lineage>
        <taxon>Bacteria</taxon>
        <taxon>Pseudomonadati</taxon>
        <taxon>Pseudomonadota</taxon>
        <taxon>Betaproteobacteria</taxon>
        <taxon>Neisseriales</taxon>
        <taxon>Chitinibacteraceae</taxon>
        <taxon>Chitinimonas</taxon>
    </lineage>
</organism>
<dbReference type="InterPro" id="IPR011024">
    <property type="entry name" value="G_crystallin-like"/>
</dbReference>
<dbReference type="KEGG" id="cari:FNU76_17130"/>
<evidence type="ECO:0000256" key="1">
    <source>
        <dbReference type="ARBA" id="ARBA00004370"/>
    </source>
</evidence>
<dbReference type="PANTHER" id="PTHR35603:SF2">
    <property type="entry name" value="OUTER MEMBRANE LIPOPROTEIN"/>
    <property type="match status" value="1"/>
</dbReference>
<sequence>MNTMSKVAWSVAATLMTTQAAAQAIFFEREGFEGRSFTTAKQVDNFDRYGFNASASSVAVLSDRWEVCENARFGGQCTVLRPGRYTSLGAMGLSDRVSSVRPVNKDSRLDDKRYAQAPVPFYANHRRYKERLYEANVTSVRAVLGTPAQRCWVEREQVSEDNSHANVPGAIAGALIGGVLGHQVGGGRGKDLATAGGVVAGAVVGANMGRDKNGPPNYGREVQRCTTAANHDRPEYWDVTYDFRGRQHRTQMMSPPGASVMVNRQGEPRV</sequence>
<comment type="subcellular location">
    <subcellularLocation>
        <location evidence="1">Membrane</location>
    </subcellularLocation>
</comment>
<dbReference type="PANTHER" id="PTHR35603">
    <property type="match status" value="1"/>
</dbReference>
<keyword evidence="3" id="KW-0677">Repeat</keyword>
<gene>
    <name evidence="8" type="ORF">FNU76_17130</name>
</gene>
<evidence type="ECO:0000256" key="2">
    <source>
        <dbReference type="ARBA" id="ARBA00009646"/>
    </source>
</evidence>
<evidence type="ECO:0000256" key="6">
    <source>
        <dbReference type="SAM" id="SignalP"/>
    </source>
</evidence>
<dbReference type="Gene3D" id="2.60.20.10">
    <property type="entry name" value="Crystallins"/>
    <property type="match status" value="1"/>
</dbReference>